<organism evidence="3 4">
    <name type="scientific">Agathobacter ruminis</name>
    <dbReference type="NCBI Taxonomy" id="1712665"/>
    <lineage>
        <taxon>Bacteria</taxon>
        <taxon>Bacillati</taxon>
        <taxon>Bacillota</taxon>
        <taxon>Clostridia</taxon>
        <taxon>Lachnospirales</taxon>
        <taxon>Lachnospiraceae</taxon>
        <taxon>Agathobacter</taxon>
    </lineage>
</organism>
<feature type="domain" description="SHOCT" evidence="1">
    <location>
        <begin position="341"/>
        <end position="365"/>
    </location>
</feature>
<evidence type="ECO:0000259" key="1">
    <source>
        <dbReference type="Pfam" id="PF09851"/>
    </source>
</evidence>
<accession>A0A2G3E383</accession>
<dbReference type="CDD" id="cd03408">
    <property type="entry name" value="SPFH_like_u1"/>
    <property type="match status" value="1"/>
</dbReference>
<comment type="caution">
    <text evidence="3">The sequence shown here is derived from an EMBL/GenBank/DDBJ whole genome shotgun (WGS) entry which is preliminary data.</text>
</comment>
<evidence type="ECO:0000313" key="3">
    <source>
        <dbReference type="EMBL" id="PHU37732.1"/>
    </source>
</evidence>
<dbReference type="AlphaFoldDB" id="A0A2G3E383"/>
<dbReference type="EMBL" id="PDYG01000031">
    <property type="protein sequence ID" value="PHU37732.1"/>
    <property type="molecule type" value="Genomic_DNA"/>
</dbReference>
<dbReference type="InterPro" id="IPR018649">
    <property type="entry name" value="SHOCT"/>
</dbReference>
<feature type="domain" description="SPFH" evidence="2">
    <location>
        <begin position="115"/>
        <end position="272"/>
    </location>
</feature>
<keyword evidence="4" id="KW-1185">Reference proteome</keyword>
<dbReference type="Pfam" id="PF09851">
    <property type="entry name" value="SHOCT"/>
    <property type="match status" value="1"/>
</dbReference>
<dbReference type="Pfam" id="PF13421">
    <property type="entry name" value="Band_7_1"/>
    <property type="match status" value="1"/>
</dbReference>
<dbReference type="RefSeq" id="WP_099386064.1">
    <property type="nucleotide sequence ID" value="NZ_JANSWH010000067.1"/>
</dbReference>
<protein>
    <submittedName>
        <fullName evidence="3">Virion core protein</fullName>
    </submittedName>
</protein>
<dbReference type="PANTHER" id="PTHR37826:SF2">
    <property type="entry name" value="ZINC-RIBBON DOMAIN-CONTAINING PROTEIN"/>
    <property type="match status" value="1"/>
</dbReference>
<reference evidence="3 4" key="2">
    <citation type="submission" date="2017-10" db="EMBL/GenBank/DDBJ databases">
        <authorList>
            <person name="Banno H."/>
            <person name="Chua N.-H."/>
        </authorList>
    </citation>
    <scope>NUCLEOTIDE SEQUENCE [LARGE SCALE GENOMIC DNA]</scope>
    <source>
        <strain evidence="3 4">JK623</strain>
    </source>
</reference>
<name>A0A2G3E383_9FIRM</name>
<gene>
    <name evidence="3" type="ORF">CSX02_06505</name>
</gene>
<sequence length="367" mass="40682">MGIIKAFSGAVSGSFSDQWRDIITVEPFTETEVIKLGTFINQNNGRGSNTNSSEGVITNGSKIFVPENTLAIIFDSSGIEGIITEPGEFEYHNGEKSLLSNDGFMESIVRSINSRFDFGGQPSSYKKILFMNLREIRNIKFGTRGPLLYHDLFYDVDLEIIAHGTFSIQIIKPATFIQNFLPPNCEYYDLSNVEASEIIRAELIQSLGASLNRLSKKIRTSDLPSHISDITKTINEDALNVGAWKEKYGFELSSIYINNIQFSSDSRELVKQFSANKMNVDAYGATSKKASDIAFMQNVGQGVKANGLGDAAGFMMGMNLFENMKSDKAEVAFDNQVEMVKKLKELLDIGAISEAEFDIKKRDILGL</sequence>
<reference evidence="3 4" key="1">
    <citation type="submission" date="2017-10" db="EMBL/GenBank/DDBJ databases">
        <title>Resolving the taxonomy of Roseburia spp., Eubacterium rectale and Agathobacter spp. through phylogenomic analysis.</title>
        <authorList>
            <person name="Sheridan P.O."/>
            <person name="Walker A.W."/>
            <person name="Duncan S.H."/>
            <person name="Scott K.P."/>
            <person name="Toole P.W.O."/>
            <person name="Luis P."/>
            <person name="Flint H.J."/>
        </authorList>
    </citation>
    <scope>NUCLEOTIDE SEQUENCE [LARGE SCALE GENOMIC DNA]</scope>
    <source>
        <strain evidence="3 4">JK623</strain>
    </source>
</reference>
<dbReference type="PANTHER" id="PTHR37826">
    <property type="entry name" value="FLOTILLIN BAND_7_5 DOMAIN PROTEIN"/>
    <property type="match status" value="1"/>
</dbReference>
<dbReference type="Proteomes" id="UP000224563">
    <property type="component" value="Unassembled WGS sequence"/>
</dbReference>
<dbReference type="InterPro" id="IPR033880">
    <property type="entry name" value="SPFH_YdjI"/>
</dbReference>
<proteinExistence type="predicted"/>
<evidence type="ECO:0000313" key="4">
    <source>
        <dbReference type="Proteomes" id="UP000224563"/>
    </source>
</evidence>
<evidence type="ECO:0000259" key="2">
    <source>
        <dbReference type="Pfam" id="PF13421"/>
    </source>
</evidence>